<gene>
    <name evidence="5" type="ordered locus">Anacy_6078</name>
</gene>
<dbReference type="PROSITE" id="PS00678">
    <property type="entry name" value="WD_REPEATS_1"/>
    <property type="match status" value="8"/>
</dbReference>
<proteinExistence type="predicted"/>
<dbReference type="InterPro" id="IPR011044">
    <property type="entry name" value="Quino_amine_DH_bsu"/>
</dbReference>
<dbReference type="EC" id="2.7.11.7" evidence="5"/>
<dbReference type="PANTHER" id="PTHR22847">
    <property type="entry name" value="WD40 REPEAT PROTEIN"/>
    <property type="match status" value="1"/>
</dbReference>
<dbReference type="AlphaFoldDB" id="K9ZQ57"/>
<dbReference type="InterPro" id="IPR019775">
    <property type="entry name" value="WD40_repeat_CS"/>
</dbReference>
<feature type="repeat" description="WD" evidence="3">
    <location>
        <begin position="937"/>
        <end position="978"/>
    </location>
</feature>
<feature type="repeat" description="WD" evidence="3">
    <location>
        <begin position="852"/>
        <end position="893"/>
    </location>
</feature>
<keyword evidence="5" id="KW-0614">Plasmid</keyword>
<evidence type="ECO:0000313" key="5">
    <source>
        <dbReference type="EMBL" id="AFZ61353.1"/>
    </source>
</evidence>
<dbReference type="OrthoDB" id="567898at2"/>
<dbReference type="PROSITE" id="PS50294">
    <property type="entry name" value="WD_REPEATS_REGION"/>
    <property type="match status" value="10"/>
</dbReference>
<keyword evidence="5" id="KW-0418">Kinase</keyword>
<evidence type="ECO:0000256" key="3">
    <source>
        <dbReference type="PROSITE-ProRule" id="PRU00221"/>
    </source>
</evidence>
<dbReference type="InterPro" id="IPR015943">
    <property type="entry name" value="WD40/YVTN_repeat-like_dom_sf"/>
</dbReference>
<dbReference type="Proteomes" id="UP000010474">
    <property type="component" value="Plasmid pANACY.04"/>
</dbReference>
<feature type="repeat" description="WD" evidence="3">
    <location>
        <begin position="894"/>
        <end position="935"/>
    </location>
</feature>
<dbReference type="KEGG" id="acy:Anacy_6078"/>
<dbReference type="InterPro" id="IPR001680">
    <property type="entry name" value="WD40_rpt"/>
</dbReference>
<sequence>MADLLKASPKGLEILDQARRQRGWNKQNLSQYGVNTSDATLKRFWRRIPIDKEIFIKICEALGVNWQEIASHPIDWGDAPSVDNFFGRSKELDDLESWIIQKNCGLISILGIGGIGKSSLAVKLGQKVQGNFEYLIWRSFLNAPSFEDVLKSLIQFLSNQQETALKSSLDEQISQLIFYLGQKRCLLILDNIETVISNEKYDELFKKLAETNHQSCIILTSRVEPSNLRRLRGNLSSVRFYELLDLEVSAVRKIFSTISDEFETTRNSDAQWQKLVNIYAGNPFALRLTAIHMKEVYGSSIAQFVQAGVINHYDINELLDCYFDSSKPFAVNQQEEAIMYWLAINREPVSRATLQENTLEKINKNSLDTTIRSLKKRFLITKIEQDIEQNIEQDNVKFTLQPILIEYLTNKLIDKIYLEINNEPQQLNLFNQYALMQATSKDFVRDTQIKLIITPILTKIQHQPNPQQILLRILANIQNNPSLQQGYAAGNLLNFLSIFHQHQLHNYNFSGLTIRQAYLPETTLHDVNFSNCTFDKTVVFTESFGGIHSVAFSPDGKFLVMGDTQGKIQIINVENNQYQYCLNKQAHFPGMWITSIAFPFRQDIANSYQFITGSFDKTVKLWDLTTLLEEHDNQQTFTGHNGLIWIVAFSPDGKKIASGCDDNIIRVWDLESGKDEPYKLQGHQYWIWGLAFSPDSKILASGSFDKTIKLWNLENGDCTQTLESHQGWVVSLAFSPNGQILASGSFDKTIKLWKFNNDYNNYEYWETLEGHKNGVRVITFSPDGEILASGGVDQEIRIWNLETLECVRTLTGHSAWIRSLSFHADNKTLASGSDDQTVRIWNVKTGQSLRVFKGYLNWIWSVAVSTDRKQIATGSFDKTIKIWNLNQEESVVTLNKHKQWIWCVAFHPYLPLLASCSDDQTIIIWNLNNHQCLLNKIASDFGGIWSVTWSSDGHYLACGGQDGTVRIFEYQVDDSISYFEINHEYILNPRHEGWVWSVAFSPDNEILASASHDKKIILWRKNHENQRFELWQELLEESGISSVSFRPDSRNSSQIILASGHEDCKIRLRTINCVDNAIPIESKTLTADQGHQGWVFTVAFNPQNYDILASGGGDCKVKLWDLATNSVLWTQQHQGWVKSVTFSDDGEWVVSASTDGTTKIWNIEGKLIRELFTPRPYEGLNITNTQGLNPAQMLSLRNLGAITYLDGDAAMAALGGAVA</sequence>
<dbReference type="Pfam" id="PF00400">
    <property type="entry name" value="WD40"/>
    <property type="match status" value="13"/>
</dbReference>
<dbReference type="Gene3D" id="3.40.50.300">
    <property type="entry name" value="P-loop containing nucleotide triphosphate hydrolases"/>
    <property type="match status" value="1"/>
</dbReference>
<dbReference type="PANTHER" id="PTHR22847:SF637">
    <property type="entry name" value="WD REPEAT DOMAIN 5B"/>
    <property type="match status" value="1"/>
</dbReference>
<feature type="repeat" description="WD" evidence="3">
    <location>
        <begin position="680"/>
        <end position="721"/>
    </location>
</feature>
<organism evidence="5 6">
    <name type="scientific">Anabaena cylindrica (strain ATCC 27899 / PCC 7122)</name>
    <dbReference type="NCBI Taxonomy" id="272123"/>
    <lineage>
        <taxon>Bacteria</taxon>
        <taxon>Bacillati</taxon>
        <taxon>Cyanobacteriota</taxon>
        <taxon>Cyanophyceae</taxon>
        <taxon>Nostocales</taxon>
        <taxon>Nostocaceae</taxon>
        <taxon>Anabaena</taxon>
    </lineage>
</organism>
<dbReference type="PROSITE" id="PS50082">
    <property type="entry name" value="WD_REPEATS_2"/>
    <property type="match status" value="12"/>
</dbReference>
<dbReference type="SUPFAM" id="SSF50978">
    <property type="entry name" value="WD40 repeat-like"/>
    <property type="match status" value="2"/>
</dbReference>
<dbReference type="SMART" id="SM00320">
    <property type="entry name" value="WD40"/>
    <property type="match status" value="14"/>
</dbReference>
<evidence type="ECO:0000256" key="2">
    <source>
        <dbReference type="ARBA" id="ARBA00022737"/>
    </source>
</evidence>
<feature type="repeat" description="WD" evidence="3">
    <location>
        <begin position="1130"/>
        <end position="1164"/>
    </location>
</feature>
<feature type="repeat" description="WD" evidence="3">
    <location>
        <begin position="988"/>
        <end position="1019"/>
    </location>
</feature>
<dbReference type="PRINTS" id="PR00364">
    <property type="entry name" value="DISEASERSIST"/>
</dbReference>
<evidence type="ECO:0000313" key="6">
    <source>
        <dbReference type="Proteomes" id="UP000010474"/>
    </source>
</evidence>
<dbReference type="RefSeq" id="WP_015217816.1">
    <property type="nucleotide sequence ID" value="NC_019774.1"/>
</dbReference>
<protein>
    <submittedName>
        <fullName evidence="5">(Myosin heavy-chain) kinase</fullName>
        <ecNumber evidence="5">2.7.11.7</ecNumber>
    </submittedName>
</protein>
<dbReference type="SUPFAM" id="SSF52540">
    <property type="entry name" value="P-loop containing nucleoside triphosphate hydrolases"/>
    <property type="match status" value="1"/>
</dbReference>
<geneLocation type="plasmid" evidence="5 6">
    <name>pANACY.04</name>
</geneLocation>
<accession>K9ZQ57</accession>
<feature type="repeat" description="WD" evidence="3">
    <location>
        <begin position="1088"/>
        <end position="1130"/>
    </location>
</feature>
<evidence type="ECO:0000256" key="1">
    <source>
        <dbReference type="ARBA" id="ARBA00022574"/>
    </source>
</evidence>
<keyword evidence="1 3" id="KW-0853">WD repeat</keyword>
<dbReference type="InterPro" id="IPR002182">
    <property type="entry name" value="NB-ARC"/>
</dbReference>
<dbReference type="InterPro" id="IPR036322">
    <property type="entry name" value="WD40_repeat_dom_sf"/>
</dbReference>
<feature type="repeat" description="WD" evidence="3">
    <location>
        <begin position="768"/>
        <end position="809"/>
    </location>
</feature>
<name>K9ZQ57_ANACC</name>
<dbReference type="CDD" id="cd00200">
    <property type="entry name" value="WD40"/>
    <property type="match status" value="2"/>
</dbReference>
<dbReference type="Gene3D" id="2.130.10.10">
    <property type="entry name" value="YVTN repeat-like/Quinoprotein amine dehydrogenase"/>
    <property type="match status" value="5"/>
</dbReference>
<reference evidence="6" key="1">
    <citation type="journal article" date="2013" name="Proc. Natl. Acad. Sci. U.S.A.">
        <title>Improving the coverage of the cyanobacterial phylum using diversity-driven genome sequencing.</title>
        <authorList>
            <person name="Shih P.M."/>
            <person name="Wu D."/>
            <person name="Latifi A."/>
            <person name="Axen S.D."/>
            <person name="Fewer D.P."/>
            <person name="Talla E."/>
            <person name="Calteau A."/>
            <person name="Cai F."/>
            <person name="Tandeau de Marsac N."/>
            <person name="Rippka R."/>
            <person name="Herdman M."/>
            <person name="Sivonen K."/>
            <person name="Coursin T."/>
            <person name="Laurent T."/>
            <person name="Goodwin L."/>
            <person name="Nolan M."/>
            <person name="Davenport K.W."/>
            <person name="Han C.S."/>
            <person name="Rubin E.M."/>
            <person name="Eisen J.A."/>
            <person name="Woyke T."/>
            <person name="Gugger M."/>
            <person name="Kerfeld C.A."/>
        </authorList>
    </citation>
    <scope>NUCLEOTIDE SEQUENCE [LARGE SCALE GENOMIC DNA]</scope>
    <source>
        <strain evidence="6">ATCC 27899 / PCC 7122</strain>
    </source>
</reference>
<keyword evidence="5" id="KW-0808">Transferase</keyword>
<dbReference type="InterPro" id="IPR027417">
    <property type="entry name" value="P-loop_NTPase"/>
</dbReference>
<feature type="repeat" description="WD" evidence="3">
    <location>
        <begin position="722"/>
        <end position="763"/>
    </location>
</feature>
<dbReference type="PATRIC" id="fig|272123.3.peg.6603"/>
<feature type="repeat" description="WD" evidence="3">
    <location>
        <begin position="810"/>
        <end position="851"/>
    </location>
</feature>
<dbReference type="HOGENOM" id="CLU_005071_2_0_3"/>
<dbReference type="PRINTS" id="PR00320">
    <property type="entry name" value="GPROTEINBRPT"/>
</dbReference>
<dbReference type="GO" id="GO:0016905">
    <property type="term" value="F:myosin heavy chain kinase activity"/>
    <property type="evidence" value="ECO:0007669"/>
    <property type="project" value="UniProtKB-EC"/>
</dbReference>
<dbReference type="SUPFAM" id="SSF50969">
    <property type="entry name" value="YVTN repeat-like/Quinoprotein amine dehydrogenase"/>
    <property type="match status" value="1"/>
</dbReference>
<dbReference type="GO" id="GO:0043531">
    <property type="term" value="F:ADP binding"/>
    <property type="evidence" value="ECO:0007669"/>
    <property type="project" value="InterPro"/>
</dbReference>
<keyword evidence="2" id="KW-0677">Repeat</keyword>
<feature type="repeat" description="WD" evidence="3">
    <location>
        <begin position="610"/>
        <end position="626"/>
    </location>
</feature>
<feature type="domain" description="NB-ARC" evidence="4">
    <location>
        <begin position="90"/>
        <end position="223"/>
    </location>
</feature>
<evidence type="ECO:0000259" key="4">
    <source>
        <dbReference type="Pfam" id="PF00931"/>
    </source>
</evidence>
<dbReference type="EMBL" id="CP003663">
    <property type="protein sequence ID" value="AFZ61353.1"/>
    <property type="molecule type" value="Genomic_DNA"/>
</dbReference>
<feature type="repeat" description="WD" evidence="3">
    <location>
        <begin position="637"/>
        <end position="678"/>
    </location>
</feature>
<keyword evidence="6" id="KW-1185">Reference proteome</keyword>
<dbReference type="Pfam" id="PF00931">
    <property type="entry name" value="NB-ARC"/>
    <property type="match status" value="1"/>
</dbReference>
<dbReference type="InterPro" id="IPR020472">
    <property type="entry name" value="WD40_PAC1"/>
</dbReference>